<dbReference type="Gene3D" id="3.30.565.10">
    <property type="entry name" value="Histidine kinase-like ATPase, C-terminal domain"/>
    <property type="match status" value="1"/>
</dbReference>
<evidence type="ECO:0000313" key="7">
    <source>
        <dbReference type="Proteomes" id="UP000700059"/>
    </source>
</evidence>
<evidence type="ECO:0000256" key="3">
    <source>
        <dbReference type="ARBA" id="ARBA00022553"/>
    </source>
</evidence>
<evidence type="ECO:0000256" key="2">
    <source>
        <dbReference type="ARBA" id="ARBA00012438"/>
    </source>
</evidence>
<dbReference type="Proteomes" id="UP000700059">
    <property type="component" value="Unassembled WGS sequence"/>
</dbReference>
<dbReference type="EMBL" id="JAIGYQ010000004">
    <property type="protein sequence ID" value="MBX7490673.1"/>
    <property type="molecule type" value="Genomic_DNA"/>
</dbReference>
<keyword evidence="6" id="KW-0808">Transferase</keyword>
<dbReference type="InterPro" id="IPR003661">
    <property type="entry name" value="HisK_dim/P_dom"/>
</dbReference>
<keyword evidence="4" id="KW-0472">Membrane</keyword>
<dbReference type="InterPro" id="IPR036097">
    <property type="entry name" value="HisK_dim/P_sf"/>
</dbReference>
<comment type="caution">
    <text evidence="6">The sequence shown here is derived from an EMBL/GenBank/DDBJ whole genome shotgun (WGS) entry which is preliminary data.</text>
</comment>
<dbReference type="InterPro" id="IPR036890">
    <property type="entry name" value="HATPase_C_sf"/>
</dbReference>
<dbReference type="PRINTS" id="PR00344">
    <property type="entry name" value="BCTRLSENSOR"/>
</dbReference>
<sequence>MSKKTAFKILVLYMLTSCVFLALVFYGWYQTKKDSIIESKVNTLFENAHTLVVHLYEQSQNYPRNSNALDYKKLLETAHSELGITFLLVKKNGEILFNTQENIKDSKEVREILSAPAFLQAPTLKTSRHHKNDKIVRINDGMYLITQRMGGRFWHVMRQSFGDLDSKMESKDNIYLLVYSKGVESELYALLSVIFISFIGAFLAMSVVAYFLVSLSLKPLREKIQHLNAFIKDSTHEINTPLSVILMSIERIKMYELSTSQQQKFERIKLAAQTLEQIYQDLLFYAFDEAKDLKLENVALGQLITERIAYFEPFFRRKNIAISFSLELEDSVESVISANYSRIVRMVDNLLDNALKYTQNGGSVEVVLGENFLSIKDNGCGISKEHIDKIFNRYYRANSDQGGFGIGLALVRQICMLYKIAITCKSEEGKGSEFRLEW</sequence>
<comment type="catalytic activity">
    <reaction evidence="1">
        <text>ATP + protein L-histidine = ADP + protein N-phospho-L-histidine.</text>
        <dbReference type="EC" id="2.7.13.3"/>
    </reaction>
</comment>
<evidence type="ECO:0000259" key="5">
    <source>
        <dbReference type="PROSITE" id="PS50109"/>
    </source>
</evidence>
<protein>
    <recommendedName>
        <fullName evidence="2">histidine kinase</fullName>
        <ecNumber evidence="2">2.7.13.3</ecNumber>
    </recommendedName>
</protein>
<dbReference type="GO" id="GO:0016301">
    <property type="term" value="F:kinase activity"/>
    <property type="evidence" value="ECO:0007669"/>
    <property type="project" value="UniProtKB-KW"/>
</dbReference>
<dbReference type="PANTHER" id="PTHR43547:SF2">
    <property type="entry name" value="HYBRID SIGNAL TRANSDUCTION HISTIDINE KINASE C"/>
    <property type="match status" value="1"/>
</dbReference>
<feature type="transmembrane region" description="Helical" evidence="4">
    <location>
        <begin position="187"/>
        <end position="213"/>
    </location>
</feature>
<dbReference type="PROSITE" id="PS50109">
    <property type="entry name" value="HIS_KIN"/>
    <property type="match status" value="1"/>
</dbReference>
<dbReference type="InterPro" id="IPR004358">
    <property type="entry name" value="Sig_transdc_His_kin-like_C"/>
</dbReference>
<dbReference type="Pfam" id="PF02518">
    <property type="entry name" value="HATPase_c"/>
    <property type="match status" value="1"/>
</dbReference>
<dbReference type="EC" id="2.7.13.3" evidence="2"/>
<dbReference type="Pfam" id="PF00512">
    <property type="entry name" value="HisKA"/>
    <property type="match status" value="1"/>
</dbReference>
<feature type="transmembrane region" description="Helical" evidence="4">
    <location>
        <begin position="7"/>
        <end position="29"/>
    </location>
</feature>
<dbReference type="InterPro" id="IPR005467">
    <property type="entry name" value="His_kinase_dom"/>
</dbReference>
<dbReference type="SMART" id="SM00388">
    <property type="entry name" value="HisKA"/>
    <property type="match status" value="1"/>
</dbReference>
<gene>
    <name evidence="6" type="ORF">K4G57_04225</name>
</gene>
<reference evidence="6 7" key="1">
    <citation type="submission" date="2021-08" db="EMBL/GenBank/DDBJ databases">
        <title>Helicobacter spp. isolated from feces of Anatolian Ground Squirrel (Spermophilus xanthoprymnus) in Turkey.</title>
        <authorList>
            <person name="Aydin F."/>
            <person name="Abay S."/>
            <person name="Kayman T."/>
            <person name="Karakaya E."/>
            <person name="Saticioglu I.B."/>
        </authorList>
    </citation>
    <scope>NUCLEOTIDE SEQUENCE [LARGE SCALE GENOMIC DNA]</scope>
    <source>
        <strain evidence="6 7">Faydin-H70</strain>
    </source>
</reference>
<dbReference type="SUPFAM" id="SSF55874">
    <property type="entry name" value="ATPase domain of HSP90 chaperone/DNA topoisomerase II/histidine kinase"/>
    <property type="match status" value="1"/>
</dbReference>
<keyword evidence="7" id="KW-1185">Reference proteome</keyword>
<evidence type="ECO:0000313" key="6">
    <source>
        <dbReference type="EMBL" id="MBX7490673.1"/>
    </source>
</evidence>
<name>A0ABS7JMR3_9HELI</name>
<keyword evidence="4" id="KW-1133">Transmembrane helix</keyword>
<organism evidence="6 7">
    <name type="scientific">Helicobacter turcicus</name>
    <dbReference type="NCBI Taxonomy" id="2867412"/>
    <lineage>
        <taxon>Bacteria</taxon>
        <taxon>Pseudomonadati</taxon>
        <taxon>Campylobacterota</taxon>
        <taxon>Epsilonproteobacteria</taxon>
        <taxon>Campylobacterales</taxon>
        <taxon>Helicobacteraceae</taxon>
        <taxon>Helicobacter</taxon>
    </lineage>
</organism>
<evidence type="ECO:0000256" key="1">
    <source>
        <dbReference type="ARBA" id="ARBA00000085"/>
    </source>
</evidence>
<keyword evidence="6" id="KW-0418">Kinase</keyword>
<feature type="domain" description="Histidine kinase" evidence="5">
    <location>
        <begin position="233"/>
        <end position="438"/>
    </location>
</feature>
<dbReference type="PANTHER" id="PTHR43547">
    <property type="entry name" value="TWO-COMPONENT HISTIDINE KINASE"/>
    <property type="match status" value="1"/>
</dbReference>
<keyword evidence="4" id="KW-0812">Transmembrane</keyword>
<dbReference type="Gene3D" id="1.10.287.130">
    <property type="match status" value="1"/>
</dbReference>
<dbReference type="InterPro" id="IPR003594">
    <property type="entry name" value="HATPase_dom"/>
</dbReference>
<accession>A0ABS7JMR3</accession>
<evidence type="ECO:0000256" key="4">
    <source>
        <dbReference type="SAM" id="Phobius"/>
    </source>
</evidence>
<dbReference type="CDD" id="cd00082">
    <property type="entry name" value="HisKA"/>
    <property type="match status" value="1"/>
</dbReference>
<dbReference type="SMART" id="SM00387">
    <property type="entry name" value="HATPase_c"/>
    <property type="match status" value="1"/>
</dbReference>
<dbReference type="SUPFAM" id="SSF47384">
    <property type="entry name" value="Homodimeric domain of signal transducing histidine kinase"/>
    <property type="match status" value="1"/>
</dbReference>
<keyword evidence="3" id="KW-0597">Phosphoprotein</keyword>
<proteinExistence type="predicted"/>